<gene>
    <name evidence="1" type="ORF">FHR70_003700</name>
</gene>
<comment type="caution">
    <text evidence="1">The sequence shown here is derived from an EMBL/GenBank/DDBJ whole genome shotgun (WGS) entry which is preliminary data.</text>
</comment>
<dbReference type="EMBL" id="JACHWB010000005">
    <property type="protein sequence ID" value="MBB3020614.1"/>
    <property type="molecule type" value="Genomic_DNA"/>
</dbReference>
<keyword evidence="2" id="KW-1185">Reference proteome</keyword>
<evidence type="ECO:0000313" key="2">
    <source>
        <dbReference type="Proteomes" id="UP000532010"/>
    </source>
</evidence>
<evidence type="ECO:0000313" key="1">
    <source>
        <dbReference type="EMBL" id="MBB3020614.1"/>
    </source>
</evidence>
<organism evidence="1 2">
    <name type="scientific">Microvirga lupini</name>
    <dbReference type="NCBI Taxonomy" id="420324"/>
    <lineage>
        <taxon>Bacteria</taxon>
        <taxon>Pseudomonadati</taxon>
        <taxon>Pseudomonadota</taxon>
        <taxon>Alphaproteobacteria</taxon>
        <taxon>Hyphomicrobiales</taxon>
        <taxon>Methylobacteriaceae</taxon>
        <taxon>Microvirga</taxon>
    </lineage>
</organism>
<protein>
    <submittedName>
        <fullName evidence="1">Uncharacterized protein</fullName>
    </submittedName>
</protein>
<accession>A0A7W4YYS1</accession>
<dbReference type="Proteomes" id="UP000532010">
    <property type="component" value="Unassembled WGS sequence"/>
</dbReference>
<name>A0A7W4YYS1_9HYPH</name>
<dbReference type="AlphaFoldDB" id="A0A7W4YYS1"/>
<dbReference type="RefSeq" id="WP_183452784.1">
    <property type="nucleotide sequence ID" value="NZ_JACHWB010000005.1"/>
</dbReference>
<sequence length="110" mass="11863">MSEMIERVAEALMKARHPDAPLTYAEVVFAVQTGSDSSVLDGFRRDARAAIEAMREPTVAMLVGGNHCQPGSYSAEKIWAEMIDTALAETLSGNTPFPMKAKPEGGHLND</sequence>
<proteinExistence type="predicted"/>
<reference evidence="1 2" key="1">
    <citation type="submission" date="2020-08" db="EMBL/GenBank/DDBJ databases">
        <title>The Agave Microbiome: Exploring the role of microbial communities in plant adaptations to desert environments.</title>
        <authorList>
            <person name="Partida-Martinez L.P."/>
        </authorList>
    </citation>
    <scope>NUCLEOTIDE SEQUENCE [LARGE SCALE GENOMIC DNA]</scope>
    <source>
        <strain evidence="1 2">AT3.9</strain>
    </source>
</reference>